<dbReference type="Pfam" id="PF01809">
    <property type="entry name" value="YidD"/>
    <property type="match status" value="1"/>
</dbReference>
<dbReference type="EMBL" id="CM029052">
    <property type="protein sequence ID" value="KAG2559446.1"/>
    <property type="molecule type" value="Genomic_DNA"/>
</dbReference>
<evidence type="ECO:0000313" key="2">
    <source>
        <dbReference type="Proteomes" id="UP000823388"/>
    </source>
</evidence>
<evidence type="ECO:0000313" key="1">
    <source>
        <dbReference type="EMBL" id="KAG2559446.1"/>
    </source>
</evidence>
<protein>
    <submittedName>
        <fullName evidence="1">Uncharacterized protein</fullName>
    </submittedName>
</protein>
<dbReference type="PANTHER" id="PTHR33383:SF1">
    <property type="entry name" value="MEMBRANE PROTEIN INSERTION EFFICIENCY FACTOR-RELATED"/>
    <property type="match status" value="1"/>
</dbReference>
<proteinExistence type="inferred from homology"/>
<reference evidence="1" key="1">
    <citation type="submission" date="2020-05" db="EMBL/GenBank/DDBJ databases">
        <title>WGS assembly of Panicum virgatum.</title>
        <authorList>
            <person name="Lovell J.T."/>
            <person name="Jenkins J."/>
            <person name="Shu S."/>
            <person name="Juenger T.E."/>
            <person name="Schmutz J."/>
        </authorList>
    </citation>
    <scope>NUCLEOTIDE SEQUENCE</scope>
    <source>
        <strain evidence="1">AP13</strain>
    </source>
</reference>
<name>A0A8T0PJY3_PANVG</name>
<dbReference type="InterPro" id="IPR002696">
    <property type="entry name" value="Membr_insert_effic_factor_YidD"/>
</dbReference>
<comment type="caution">
    <text evidence="1">The sequence shown here is derived from an EMBL/GenBank/DDBJ whole genome shotgun (WGS) entry which is preliminary data.</text>
</comment>
<dbReference type="OrthoDB" id="1798at2759"/>
<dbReference type="HAMAP" id="MF_00386">
    <property type="entry name" value="UPF0161_YidD"/>
    <property type="match status" value="1"/>
</dbReference>
<dbReference type="AlphaFoldDB" id="A0A8T0PJY3"/>
<sequence length="219" mass="23600">MVFTSGASAMGFTRPSPISCAAAVPVLPLPCGGPDQVMKPYKGSKACEQVYPSGLHYHHPTTFVGVPAAIAMTAAVPSTSASLLPASAARPLAGSTVSFGASYQKRRKIPAWRVRCSADDEGLIDYSLCTCDSAEEVKDLGVNVALSMLKFYKREISPLLPSSCRYVPTCSEYSMQAYKRYGVVKGTILTAWRLCRCNPLGGYGYDPPRWFGEEDLPLQ</sequence>
<dbReference type="NCBIfam" id="TIGR00278">
    <property type="entry name" value="membrane protein insertion efficiency factor YidD"/>
    <property type="match status" value="1"/>
</dbReference>
<dbReference type="SMART" id="SM01234">
    <property type="entry name" value="Haemolytic"/>
    <property type="match status" value="1"/>
</dbReference>
<keyword evidence="2" id="KW-1185">Reference proteome</keyword>
<gene>
    <name evidence="1" type="ORF">PVAP13_8NG296900</name>
</gene>
<dbReference type="PANTHER" id="PTHR33383">
    <property type="entry name" value="MEMBRANE PROTEIN INSERTION EFFICIENCY FACTOR-RELATED"/>
    <property type="match status" value="1"/>
</dbReference>
<organism evidence="1 2">
    <name type="scientific">Panicum virgatum</name>
    <name type="common">Blackwell switchgrass</name>
    <dbReference type="NCBI Taxonomy" id="38727"/>
    <lineage>
        <taxon>Eukaryota</taxon>
        <taxon>Viridiplantae</taxon>
        <taxon>Streptophyta</taxon>
        <taxon>Embryophyta</taxon>
        <taxon>Tracheophyta</taxon>
        <taxon>Spermatophyta</taxon>
        <taxon>Magnoliopsida</taxon>
        <taxon>Liliopsida</taxon>
        <taxon>Poales</taxon>
        <taxon>Poaceae</taxon>
        <taxon>PACMAD clade</taxon>
        <taxon>Panicoideae</taxon>
        <taxon>Panicodae</taxon>
        <taxon>Paniceae</taxon>
        <taxon>Panicinae</taxon>
        <taxon>Panicum</taxon>
        <taxon>Panicum sect. Hiantes</taxon>
    </lineage>
</organism>
<accession>A0A8T0PJY3</accession>
<dbReference type="Proteomes" id="UP000823388">
    <property type="component" value="Chromosome 8N"/>
</dbReference>